<dbReference type="RefSeq" id="WP_206942331.1">
    <property type="nucleotide sequence ID" value="NZ_JAFLNF010000006.1"/>
</dbReference>
<reference evidence="8" key="1">
    <citation type="submission" date="2021-03" db="EMBL/GenBank/DDBJ databases">
        <title>Roseibium sp. CAU 1637 isolated from Incheon.</title>
        <authorList>
            <person name="Kim W."/>
        </authorList>
    </citation>
    <scope>NUCLEOTIDE SEQUENCE</scope>
    <source>
        <strain evidence="8">CAU 1637</strain>
    </source>
</reference>
<keyword evidence="1" id="KW-1003">Cell membrane</keyword>
<dbReference type="InterPro" id="IPR010445">
    <property type="entry name" value="LapA_dom"/>
</dbReference>
<dbReference type="GO" id="GO:0005886">
    <property type="term" value="C:plasma membrane"/>
    <property type="evidence" value="ECO:0007669"/>
    <property type="project" value="InterPro"/>
</dbReference>
<protein>
    <submittedName>
        <fullName evidence="8">LapA family protein</fullName>
    </submittedName>
</protein>
<keyword evidence="2 6" id="KW-0812">Transmembrane</keyword>
<dbReference type="Proteomes" id="UP000664779">
    <property type="component" value="Unassembled WGS sequence"/>
</dbReference>
<dbReference type="EMBL" id="JAFLNF010000006">
    <property type="protein sequence ID" value="MBO0346509.1"/>
    <property type="molecule type" value="Genomic_DNA"/>
</dbReference>
<evidence type="ECO:0000256" key="3">
    <source>
        <dbReference type="ARBA" id="ARBA00022989"/>
    </source>
</evidence>
<organism evidence="8 9">
    <name type="scientific">Roseibium limicola</name>
    <dbReference type="NCBI Taxonomy" id="2816037"/>
    <lineage>
        <taxon>Bacteria</taxon>
        <taxon>Pseudomonadati</taxon>
        <taxon>Pseudomonadota</taxon>
        <taxon>Alphaproteobacteria</taxon>
        <taxon>Hyphomicrobiales</taxon>
        <taxon>Stappiaceae</taxon>
        <taxon>Roseibium</taxon>
    </lineage>
</organism>
<evidence type="ECO:0000313" key="8">
    <source>
        <dbReference type="EMBL" id="MBO0346509.1"/>
    </source>
</evidence>
<feature type="compositionally biased region" description="Basic and acidic residues" evidence="5">
    <location>
        <begin position="87"/>
        <end position="104"/>
    </location>
</feature>
<evidence type="ECO:0000256" key="5">
    <source>
        <dbReference type="SAM" id="MobiDB-lite"/>
    </source>
</evidence>
<evidence type="ECO:0000256" key="6">
    <source>
        <dbReference type="SAM" id="Phobius"/>
    </source>
</evidence>
<feature type="region of interest" description="Disordered" evidence="5">
    <location>
        <begin position="80"/>
        <end position="118"/>
    </location>
</feature>
<keyword evidence="4 6" id="KW-0472">Membrane</keyword>
<name>A0A939JA26_9HYPH</name>
<accession>A0A939JA26</accession>
<evidence type="ECO:0000256" key="2">
    <source>
        <dbReference type="ARBA" id="ARBA00022692"/>
    </source>
</evidence>
<dbReference type="Pfam" id="PF06305">
    <property type="entry name" value="LapA_dom"/>
    <property type="match status" value="1"/>
</dbReference>
<evidence type="ECO:0000313" key="9">
    <source>
        <dbReference type="Proteomes" id="UP000664779"/>
    </source>
</evidence>
<evidence type="ECO:0000256" key="4">
    <source>
        <dbReference type="ARBA" id="ARBA00023136"/>
    </source>
</evidence>
<feature type="transmembrane region" description="Helical" evidence="6">
    <location>
        <begin position="49"/>
        <end position="70"/>
    </location>
</feature>
<feature type="domain" description="Lipopolysaccharide assembly protein A" evidence="7">
    <location>
        <begin position="46"/>
        <end position="92"/>
    </location>
</feature>
<gene>
    <name evidence="8" type="ORF">J0X15_14845</name>
</gene>
<keyword evidence="3 6" id="KW-1133">Transmembrane helix</keyword>
<comment type="caution">
    <text evidence="8">The sequence shown here is derived from an EMBL/GenBank/DDBJ whole genome shotgun (WGS) entry which is preliminary data.</text>
</comment>
<evidence type="ECO:0000256" key="1">
    <source>
        <dbReference type="ARBA" id="ARBA00022475"/>
    </source>
</evidence>
<proteinExistence type="predicted"/>
<evidence type="ECO:0000259" key="7">
    <source>
        <dbReference type="Pfam" id="PF06305"/>
    </source>
</evidence>
<keyword evidence="9" id="KW-1185">Reference proteome</keyword>
<dbReference type="AlphaFoldDB" id="A0A939JA26"/>
<sequence>MIRFVKNALLVTVAIVLIPLSVSNRHPVTLALNPFDPSDPRFAIPNIPLFWVIFASLAVGIVLGGVGAWAKQGKWRKEARQKRREVKKWQGEAEHLREITEPKSTRPGLPSPKKRTAA</sequence>